<feature type="domain" description="HTH tetR-type" evidence="5">
    <location>
        <begin position="16"/>
        <end position="76"/>
    </location>
</feature>
<dbReference type="PRINTS" id="PR00455">
    <property type="entry name" value="HTHTETR"/>
</dbReference>
<evidence type="ECO:0000256" key="3">
    <source>
        <dbReference type="ARBA" id="ARBA00023163"/>
    </source>
</evidence>
<dbReference type="PANTHER" id="PTHR47506">
    <property type="entry name" value="TRANSCRIPTIONAL REGULATORY PROTEIN"/>
    <property type="match status" value="1"/>
</dbReference>
<dbReference type="Proteomes" id="UP000624701">
    <property type="component" value="Unassembled WGS sequence"/>
</dbReference>
<evidence type="ECO:0000256" key="2">
    <source>
        <dbReference type="ARBA" id="ARBA00023125"/>
    </source>
</evidence>
<proteinExistence type="predicted"/>
<evidence type="ECO:0000256" key="1">
    <source>
        <dbReference type="ARBA" id="ARBA00023015"/>
    </source>
</evidence>
<evidence type="ECO:0000256" key="4">
    <source>
        <dbReference type="PROSITE-ProRule" id="PRU00335"/>
    </source>
</evidence>
<dbReference type="InterPro" id="IPR036271">
    <property type="entry name" value="Tet_transcr_reg_TetR-rel_C_sf"/>
</dbReference>
<dbReference type="InterPro" id="IPR001647">
    <property type="entry name" value="HTH_TetR"/>
</dbReference>
<accession>A0ABQ2BXJ2</accession>
<dbReference type="EMBL" id="BMDQ01000001">
    <property type="protein sequence ID" value="GGI57201.1"/>
    <property type="molecule type" value="Genomic_DNA"/>
</dbReference>
<comment type="caution">
    <text evidence="6">The sequence shown here is derived from an EMBL/GenBank/DDBJ whole genome shotgun (WGS) entry which is preliminary data.</text>
</comment>
<dbReference type="Gene3D" id="1.10.357.10">
    <property type="entry name" value="Tetracycline Repressor, domain 2"/>
    <property type="match status" value="1"/>
</dbReference>
<evidence type="ECO:0000259" key="5">
    <source>
        <dbReference type="PROSITE" id="PS50977"/>
    </source>
</evidence>
<dbReference type="PROSITE" id="PS50977">
    <property type="entry name" value="HTH_TETR_2"/>
    <property type="match status" value="1"/>
</dbReference>
<keyword evidence="1" id="KW-0805">Transcription regulation</keyword>
<evidence type="ECO:0000313" key="7">
    <source>
        <dbReference type="Proteomes" id="UP000624701"/>
    </source>
</evidence>
<dbReference type="PANTHER" id="PTHR47506:SF1">
    <property type="entry name" value="HTH-TYPE TRANSCRIPTIONAL REGULATOR YJDC"/>
    <property type="match status" value="1"/>
</dbReference>
<keyword evidence="3" id="KW-0804">Transcription</keyword>
<dbReference type="InterPro" id="IPR009057">
    <property type="entry name" value="Homeodomain-like_sf"/>
</dbReference>
<dbReference type="SUPFAM" id="SSF46689">
    <property type="entry name" value="Homeodomain-like"/>
    <property type="match status" value="1"/>
</dbReference>
<name>A0ABQ2BXJ2_9FLAO</name>
<evidence type="ECO:0000313" key="6">
    <source>
        <dbReference type="EMBL" id="GGI57201.1"/>
    </source>
</evidence>
<protein>
    <submittedName>
        <fullName evidence="6">TetR family transcriptional regulator</fullName>
    </submittedName>
</protein>
<feature type="DNA-binding region" description="H-T-H motif" evidence="4">
    <location>
        <begin position="39"/>
        <end position="58"/>
    </location>
</feature>
<gene>
    <name evidence="6" type="ORF">GCM10011444_15100</name>
</gene>
<sequence>MSIFVEFAYICKMKRALVKQHIIETASNLFYKNGYNRTGINEIIKEANIAKATLYNHFKSKEDICIAYLKYKNQGFTEDLKTFINAKTIGKQKLLGLFDFLQSFYSSKEFNGCWCINTVSEIPKSNVAIRNEIVAQKEALIEFISDLVQDNLKGYTKDESFKIAKQIFILYEGAISESHLQDNPWPIQSAKSICEQLI</sequence>
<organism evidence="6 7">
    <name type="scientific">Winogradskyella haliclonae</name>
    <dbReference type="NCBI Taxonomy" id="2048558"/>
    <lineage>
        <taxon>Bacteria</taxon>
        <taxon>Pseudomonadati</taxon>
        <taxon>Bacteroidota</taxon>
        <taxon>Flavobacteriia</taxon>
        <taxon>Flavobacteriales</taxon>
        <taxon>Flavobacteriaceae</taxon>
        <taxon>Winogradskyella</taxon>
    </lineage>
</organism>
<dbReference type="SUPFAM" id="SSF48498">
    <property type="entry name" value="Tetracyclin repressor-like, C-terminal domain"/>
    <property type="match status" value="1"/>
</dbReference>
<reference evidence="7" key="1">
    <citation type="journal article" date="2019" name="Int. J. Syst. Evol. Microbiol.">
        <title>The Global Catalogue of Microorganisms (GCM) 10K type strain sequencing project: providing services to taxonomists for standard genome sequencing and annotation.</title>
        <authorList>
            <consortium name="The Broad Institute Genomics Platform"/>
            <consortium name="The Broad Institute Genome Sequencing Center for Infectious Disease"/>
            <person name="Wu L."/>
            <person name="Ma J."/>
        </authorList>
    </citation>
    <scope>NUCLEOTIDE SEQUENCE [LARGE SCALE GENOMIC DNA]</scope>
    <source>
        <strain evidence="7">CCM 8681</strain>
    </source>
</reference>
<keyword evidence="2 4" id="KW-0238">DNA-binding</keyword>
<dbReference type="Pfam" id="PF00440">
    <property type="entry name" value="TetR_N"/>
    <property type="match status" value="1"/>
</dbReference>
<keyword evidence="7" id="KW-1185">Reference proteome</keyword>